<evidence type="ECO:0000313" key="4">
    <source>
        <dbReference type="Proteomes" id="UP000717696"/>
    </source>
</evidence>
<feature type="domain" description="SWIRM" evidence="2">
    <location>
        <begin position="296"/>
        <end position="393"/>
    </location>
</feature>
<dbReference type="PANTHER" id="PTHR12374">
    <property type="entry name" value="TRANSCRIPTIONAL ADAPTOR 2 ADA2 -RELATED"/>
    <property type="match status" value="1"/>
</dbReference>
<feature type="compositionally biased region" description="Polar residues" evidence="1">
    <location>
        <begin position="58"/>
        <end position="69"/>
    </location>
</feature>
<dbReference type="Pfam" id="PF04433">
    <property type="entry name" value="SWIRM"/>
    <property type="match status" value="1"/>
</dbReference>
<dbReference type="AlphaFoldDB" id="A0A9P9EF13"/>
<accession>A0A9P9EF13</accession>
<dbReference type="GO" id="GO:0003682">
    <property type="term" value="F:chromatin binding"/>
    <property type="evidence" value="ECO:0007669"/>
    <property type="project" value="TreeGrafter"/>
</dbReference>
<protein>
    <recommendedName>
        <fullName evidence="2">SWIRM domain-containing protein</fullName>
    </recommendedName>
</protein>
<comment type="caution">
    <text evidence="3">The sequence shown here is derived from an EMBL/GenBank/DDBJ whole genome shotgun (WGS) entry which is preliminary data.</text>
</comment>
<sequence>MANNSPRITLATTSMAPPAVPAASMGMGSKKFDITSLMSPPDPALDSFSHSHHHSDMNKPTTVGISHPSSAKHPMPMSPPISPYSKPISTTDTPATPPSQAVKDPLLYPIEDNVLSSPSQPPLFAPAEIEDHRRIVDDHVRARSQTSFAGVLPPKREDYELALTFRSQVMKHFTANRKAWLRKERAFLQADRRAGAQRYHTILPAAKPVVASKAPRSQRVDRVSKPQSAPRSIRTHPGGTTTTPGPMRPAAPRPRVSATPEPSRRVVAPNREDKDFKALPNYCPPLNSLPSKPNSLKVDWKGQPIDLSSDPQAMLLHPDELTLAGNLRLDCATYLTSKRRIFERRLQCLRNGKEFRKTDAQQACKIDVNKASKLWTAFDKVGWLDADWVRQYL</sequence>
<feature type="region of interest" description="Disordered" evidence="1">
    <location>
        <begin position="43"/>
        <end position="102"/>
    </location>
</feature>
<organism evidence="3 4">
    <name type="scientific">Dactylonectria estremocensis</name>
    <dbReference type="NCBI Taxonomy" id="1079267"/>
    <lineage>
        <taxon>Eukaryota</taxon>
        <taxon>Fungi</taxon>
        <taxon>Dikarya</taxon>
        <taxon>Ascomycota</taxon>
        <taxon>Pezizomycotina</taxon>
        <taxon>Sordariomycetes</taxon>
        <taxon>Hypocreomycetidae</taxon>
        <taxon>Hypocreales</taxon>
        <taxon>Nectriaceae</taxon>
        <taxon>Dactylonectria</taxon>
    </lineage>
</organism>
<dbReference type="EMBL" id="JAGMUU010000016">
    <property type="protein sequence ID" value="KAH7136675.1"/>
    <property type="molecule type" value="Genomic_DNA"/>
</dbReference>
<dbReference type="GO" id="GO:0006357">
    <property type="term" value="P:regulation of transcription by RNA polymerase II"/>
    <property type="evidence" value="ECO:0007669"/>
    <property type="project" value="TreeGrafter"/>
</dbReference>
<gene>
    <name evidence="3" type="ORF">B0J13DRAFT_625326</name>
</gene>
<dbReference type="Proteomes" id="UP000717696">
    <property type="component" value="Unassembled WGS sequence"/>
</dbReference>
<dbReference type="InterPro" id="IPR009057">
    <property type="entry name" value="Homeodomain-like_sf"/>
</dbReference>
<dbReference type="GO" id="GO:0070210">
    <property type="term" value="C:Rpd3L-Expanded complex"/>
    <property type="evidence" value="ECO:0007669"/>
    <property type="project" value="TreeGrafter"/>
</dbReference>
<dbReference type="OrthoDB" id="5598695at2759"/>
<evidence type="ECO:0000259" key="2">
    <source>
        <dbReference type="PROSITE" id="PS50934"/>
    </source>
</evidence>
<dbReference type="InterPro" id="IPR007526">
    <property type="entry name" value="SWIRM"/>
</dbReference>
<dbReference type="FunFam" id="1.10.10.10:FF:000087">
    <property type="entry name" value="Transcriptional adapter 2"/>
    <property type="match status" value="1"/>
</dbReference>
<dbReference type="GO" id="GO:0003713">
    <property type="term" value="F:transcription coactivator activity"/>
    <property type="evidence" value="ECO:0007669"/>
    <property type="project" value="TreeGrafter"/>
</dbReference>
<evidence type="ECO:0000313" key="3">
    <source>
        <dbReference type="EMBL" id="KAH7136675.1"/>
    </source>
</evidence>
<keyword evidence="4" id="KW-1185">Reference proteome</keyword>
<dbReference type="SUPFAM" id="SSF46689">
    <property type="entry name" value="Homeodomain-like"/>
    <property type="match status" value="1"/>
</dbReference>
<dbReference type="Gene3D" id="1.10.10.10">
    <property type="entry name" value="Winged helix-like DNA-binding domain superfamily/Winged helix DNA-binding domain"/>
    <property type="match status" value="1"/>
</dbReference>
<feature type="compositionally biased region" description="Low complexity" evidence="1">
    <location>
        <begin position="235"/>
        <end position="245"/>
    </location>
</feature>
<reference evidence="3" key="1">
    <citation type="journal article" date="2021" name="Nat. Commun.">
        <title>Genetic determinants of endophytism in the Arabidopsis root mycobiome.</title>
        <authorList>
            <person name="Mesny F."/>
            <person name="Miyauchi S."/>
            <person name="Thiergart T."/>
            <person name="Pickel B."/>
            <person name="Atanasova L."/>
            <person name="Karlsson M."/>
            <person name="Huettel B."/>
            <person name="Barry K.W."/>
            <person name="Haridas S."/>
            <person name="Chen C."/>
            <person name="Bauer D."/>
            <person name="Andreopoulos W."/>
            <person name="Pangilinan J."/>
            <person name="LaButti K."/>
            <person name="Riley R."/>
            <person name="Lipzen A."/>
            <person name="Clum A."/>
            <person name="Drula E."/>
            <person name="Henrissat B."/>
            <person name="Kohler A."/>
            <person name="Grigoriev I.V."/>
            <person name="Martin F.M."/>
            <person name="Hacquard S."/>
        </authorList>
    </citation>
    <scope>NUCLEOTIDE SEQUENCE</scope>
    <source>
        <strain evidence="3">MPI-CAGE-AT-0021</strain>
    </source>
</reference>
<dbReference type="GO" id="GO:0006338">
    <property type="term" value="P:chromatin remodeling"/>
    <property type="evidence" value="ECO:0007669"/>
    <property type="project" value="TreeGrafter"/>
</dbReference>
<dbReference type="PANTHER" id="PTHR12374:SF21">
    <property type="entry name" value="SWIRM DOMAIN-CONTAINING PROTEIN FUN19-RELATED"/>
    <property type="match status" value="1"/>
</dbReference>
<proteinExistence type="predicted"/>
<feature type="region of interest" description="Disordered" evidence="1">
    <location>
        <begin position="210"/>
        <end position="265"/>
    </location>
</feature>
<name>A0A9P9EF13_9HYPO</name>
<dbReference type="PROSITE" id="PS50934">
    <property type="entry name" value="SWIRM"/>
    <property type="match status" value="1"/>
</dbReference>
<dbReference type="InterPro" id="IPR036388">
    <property type="entry name" value="WH-like_DNA-bd_sf"/>
</dbReference>
<evidence type="ECO:0000256" key="1">
    <source>
        <dbReference type="SAM" id="MobiDB-lite"/>
    </source>
</evidence>